<feature type="transmembrane region" description="Helical" evidence="6">
    <location>
        <begin position="91"/>
        <end position="108"/>
    </location>
</feature>
<feature type="transmembrane region" description="Helical" evidence="6">
    <location>
        <begin position="208"/>
        <end position="230"/>
    </location>
</feature>
<feature type="transmembrane region" description="Helical" evidence="6">
    <location>
        <begin position="66"/>
        <end position="85"/>
    </location>
</feature>
<feature type="transmembrane region" description="Helical" evidence="6">
    <location>
        <begin position="143"/>
        <end position="163"/>
    </location>
</feature>
<evidence type="ECO:0000259" key="7">
    <source>
        <dbReference type="Pfam" id="PF00892"/>
    </source>
</evidence>
<evidence type="ECO:0000256" key="4">
    <source>
        <dbReference type="ARBA" id="ARBA00022989"/>
    </source>
</evidence>
<proteinExistence type="inferred from homology"/>
<dbReference type="eggNOG" id="COG0697">
    <property type="taxonomic scope" value="Bacteria"/>
</dbReference>
<gene>
    <name evidence="8" type="ORF">CD32_08460</name>
</gene>
<reference evidence="8 9" key="1">
    <citation type="submission" date="2014-02" db="EMBL/GenBank/DDBJ databases">
        <title>Draft genome sequence of Lysinibacillus odysseyi NBRC 100172.</title>
        <authorList>
            <person name="Zhang F."/>
            <person name="Wang G."/>
            <person name="Zhang L."/>
        </authorList>
    </citation>
    <scope>NUCLEOTIDE SEQUENCE [LARGE SCALE GENOMIC DNA]</scope>
    <source>
        <strain evidence="8 9">NBRC 100172</strain>
    </source>
</reference>
<protein>
    <submittedName>
        <fullName evidence="8">Transporter</fullName>
    </submittedName>
</protein>
<feature type="transmembrane region" description="Helical" evidence="6">
    <location>
        <begin position="30"/>
        <end position="54"/>
    </location>
</feature>
<dbReference type="Pfam" id="PF00892">
    <property type="entry name" value="EamA"/>
    <property type="match status" value="2"/>
</dbReference>
<comment type="subcellular location">
    <subcellularLocation>
        <location evidence="1">Endomembrane system</location>
        <topology evidence="1">Multi-pass membrane protein</topology>
    </subcellularLocation>
</comment>
<dbReference type="Gene3D" id="1.10.3730.20">
    <property type="match status" value="1"/>
</dbReference>
<dbReference type="GO" id="GO:0016020">
    <property type="term" value="C:membrane"/>
    <property type="evidence" value="ECO:0007669"/>
    <property type="project" value="UniProtKB-SubCell"/>
</dbReference>
<keyword evidence="3 6" id="KW-0812">Transmembrane</keyword>
<dbReference type="OrthoDB" id="9787117at2"/>
<comment type="caution">
    <text evidence="8">The sequence shown here is derived from an EMBL/GenBank/DDBJ whole genome shotgun (WGS) entry which is preliminary data.</text>
</comment>
<dbReference type="Proteomes" id="UP000030437">
    <property type="component" value="Unassembled WGS sequence"/>
</dbReference>
<dbReference type="InterPro" id="IPR037185">
    <property type="entry name" value="EmrE-like"/>
</dbReference>
<feature type="transmembrane region" description="Helical" evidence="6">
    <location>
        <begin position="237"/>
        <end position="257"/>
    </location>
</feature>
<evidence type="ECO:0000256" key="6">
    <source>
        <dbReference type="SAM" id="Phobius"/>
    </source>
</evidence>
<evidence type="ECO:0000256" key="5">
    <source>
        <dbReference type="ARBA" id="ARBA00023136"/>
    </source>
</evidence>
<keyword evidence="5 6" id="KW-0472">Membrane</keyword>
<feature type="transmembrane region" description="Helical" evidence="6">
    <location>
        <begin position="263"/>
        <end position="282"/>
    </location>
</feature>
<dbReference type="InterPro" id="IPR050638">
    <property type="entry name" value="AA-Vitamin_Transporters"/>
</dbReference>
<sequence length="292" mass="31571">MKSLPYIMVLFGAMLWGTTGTTQTFLQEGISPFSVACVRSGIGGGLLLIITLVMKKMNWRTWPWKWNILAALAIALFQCLFFSSIRFTGVAIGTVMTIGSSPVFSGLLEWTIWKERPSRIWAWATSFAIIGCAMLFINRGEGIIDPFGIGLALCAGLMFALYTNVSKQLMEQVETLPAVAMTFSLCAAILAPIALMEGVLWITDKGNLLPMLYMGIITTSIAYLLFLAGLRFVNSSAAVTLSLAEPLTAALLGVLFLGEYLSLTSWAGVLLILGGIVVLTFGNNRTTSPEEA</sequence>
<feature type="domain" description="EamA" evidence="7">
    <location>
        <begin position="6"/>
        <end position="136"/>
    </location>
</feature>
<evidence type="ECO:0000256" key="3">
    <source>
        <dbReference type="ARBA" id="ARBA00022692"/>
    </source>
</evidence>
<dbReference type="InterPro" id="IPR000620">
    <property type="entry name" value="EamA_dom"/>
</dbReference>
<dbReference type="EMBL" id="JPVP01000053">
    <property type="protein sequence ID" value="KGR85863.1"/>
    <property type="molecule type" value="Genomic_DNA"/>
</dbReference>
<feature type="transmembrane region" description="Helical" evidence="6">
    <location>
        <begin position="175"/>
        <end position="196"/>
    </location>
</feature>
<dbReference type="SUPFAM" id="SSF103481">
    <property type="entry name" value="Multidrug resistance efflux transporter EmrE"/>
    <property type="match status" value="2"/>
</dbReference>
<dbReference type="AlphaFoldDB" id="A0A0A3ISM5"/>
<evidence type="ECO:0000313" key="8">
    <source>
        <dbReference type="EMBL" id="KGR85863.1"/>
    </source>
</evidence>
<evidence type="ECO:0000256" key="2">
    <source>
        <dbReference type="ARBA" id="ARBA00007362"/>
    </source>
</evidence>
<comment type="similarity">
    <text evidence="2">Belongs to the EamA transporter family.</text>
</comment>
<name>A0A0A3ISM5_9BACI</name>
<dbReference type="RefSeq" id="WP_036153423.1">
    <property type="nucleotide sequence ID" value="NZ_AVCX01000008.1"/>
</dbReference>
<accession>A0A0A3ISM5</accession>
<dbReference type="STRING" id="1220589.CD32_08460"/>
<keyword evidence="4 6" id="KW-1133">Transmembrane helix</keyword>
<organism evidence="8 9">
    <name type="scientific">Lysinibacillus odysseyi 34hs-1 = NBRC 100172</name>
    <dbReference type="NCBI Taxonomy" id="1220589"/>
    <lineage>
        <taxon>Bacteria</taxon>
        <taxon>Bacillati</taxon>
        <taxon>Bacillota</taxon>
        <taxon>Bacilli</taxon>
        <taxon>Bacillales</taxon>
        <taxon>Bacillaceae</taxon>
        <taxon>Lysinibacillus</taxon>
    </lineage>
</organism>
<feature type="transmembrane region" description="Helical" evidence="6">
    <location>
        <begin position="120"/>
        <end position="137"/>
    </location>
</feature>
<dbReference type="PANTHER" id="PTHR32322">
    <property type="entry name" value="INNER MEMBRANE TRANSPORTER"/>
    <property type="match status" value="1"/>
</dbReference>
<feature type="domain" description="EamA" evidence="7">
    <location>
        <begin position="147"/>
        <end position="280"/>
    </location>
</feature>
<dbReference type="PANTHER" id="PTHR32322:SF2">
    <property type="entry name" value="EAMA DOMAIN-CONTAINING PROTEIN"/>
    <property type="match status" value="1"/>
</dbReference>
<keyword evidence="9" id="KW-1185">Reference proteome</keyword>
<evidence type="ECO:0000256" key="1">
    <source>
        <dbReference type="ARBA" id="ARBA00004127"/>
    </source>
</evidence>
<evidence type="ECO:0000313" key="9">
    <source>
        <dbReference type="Proteomes" id="UP000030437"/>
    </source>
</evidence>